<protein>
    <submittedName>
        <fullName evidence="2">Alpha/beta hydrolase</fullName>
    </submittedName>
</protein>
<reference evidence="2" key="1">
    <citation type="submission" date="2022-07" db="EMBL/GenBank/DDBJ databases">
        <title>Parvularcula maris sp. nov., an algicidal bacterium isolated from seawater.</title>
        <authorList>
            <person name="Li F."/>
        </authorList>
    </citation>
    <scope>NUCLEOTIDE SEQUENCE</scope>
    <source>
        <strain evidence="2">BGMRC 0090</strain>
    </source>
</reference>
<dbReference type="InterPro" id="IPR029058">
    <property type="entry name" value="AB_hydrolase_fold"/>
</dbReference>
<dbReference type="AlphaFoldDB" id="A0A9X2L740"/>
<dbReference type="Proteomes" id="UP001142610">
    <property type="component" value="Unassembled WGS sequence"/>
</dbReference>
<dbReference type="SUPFAM" id="SSF53474">
    <property type="entry name" value="alpha/beta-Hydrolases"/>
    <property type="match status" value="1"/>
</dbReference>
<name>A0A9X2L740_9PROT</name>
<keyword evidence="2" id="KW-0378">Hydrolase</keyword>
<organism evidence="2 3">
    <name type="scientific">Parvularcula maris</name>
    <dbReference type="NCBI Taxonomy" id="2965077"/>
    <lineage>
        <taxon>Bacteria</taxon>
        <taxon>Pseudomonadati</taxon>
        <taxon>Pseudomonadota</taxon>
        <taxon>Alphaproteobacteria</taxon>
        <taxon>Parvularculales</taxon>
        <taxon>Parvularculaceae</taxon>
        <taxon>Parvularcula</taxon>
    </lineage>
</organism>
<evidence type="ECO:0000259" key="1">
    <source>
        <dbReference type="Pfam" id="PF12697"/>
    </source>
</evidence>
<dbReference type="Pfam" id="PF12697">
    <property type="entry name" value="Abhydrolase_6"/>
    <property type="match status" value="1"/>
</dbReference>
<dbReference type="RefSeq" id="WP_256618186.1">
    <property type="nucleotide sequence ID" value="NZ_JANIBC010000001.1"/>
</dbReference>
<sequence>MKLQGEVERVEIDGERRMSLARYGDTDAPRVLLFDPGSFGIYADGHHIALDLARRGWYCILTTRAGMYGSDPLPEGQPPLPSFHVQDMERVLDRLEVSRKVVLAGHSMAGVRVHLAGCMIPDRLAGLALLDAVCPSLMRGLRWAGWIAWARGIGQAGAKVAGTALGDFVETLHPNILELEGPPRADKLASINSEQHLRTAAEEVAVTEKKALDDTIEPALHLPSFFATATPVSQGTTALLQEYTEAGTWARRIHFAKEGHMSMLTPPCAAQIADGIEDVWMHAEAKLPAAIAV</sequence>
<comment type="caution">
    <text evidence="2">The sequence shown here is derived from an EMBL/GenBank/DDBJ whole genome shotgun (WGS) entry which is preliminary data.</text>
</comment>
<dbReference type="GO" id="GO:0016787">
    <property type="term" value="F:hydrolase activity"/>
    <property type="evidence" value="ECO:0007669"/>
    <property type="project" value="UniProtKB-KW"/>
</dbReference>
<keyword evidence="3" id="KW-1185">Reference proteome</keyword>
<feature type="domain" description="AB hydrolase-1" evidence="1">
    <location>
        <begin position="47"/>
        <end position="266"/>
    </location>
</feature>
<evidence type="ECO:0000313" key="2">
    <source>
        <dbReference type="EMBL" id="MCQ8184384.1"/>
    </source>
</evidence>
<accession>A0A9X2L740</accession>
<dbReference type="InterPro" id="IPR000073">
    <property type="entry name" value="AB_hydrolase_1"/>
</dbReference>
<gene>
    <name evidence="2" type="ORF">NOG11_03200</name>
</gene>
<dbReference type="EMBL" id="JANIBC010000001">
    <property type="protein sequence ID" value="MCQ8184384.1"/>
    <property type="molecule type" value="Genomic_DNA"/>
</dbReference>
<proteinExistence type="predicted"/>
<evidence type="ECO:0000313" key="3">
    <source>
        <dbReference type="Proteomes" id="UP001142610"/>
    </source>
</evidence>
<dbReference type="Gene3D" id="3.40.50.1820">
    <property type="entry name" value="alpha/beta hydrolase"/>
    <property type="match status" value="1"/>
</dbReference>